<sequence>MILDILIFTVDFILFVYFTKVGLKTTDMTTRLICCVAMTYEIYLMMRFFKALKLKMKEQKDLK</sequence>
<evidence type="ECO:0000256" key="1">
    <source>
        <dbReference type="SAM" id="Phobius"/>
    </source>
</evidence>
<keyword evidence="3" id="KW-1185">Reference proteome</keyword>
<keyword evidence="1" id="KW-0472">Membrane</keyword>
<proteinExistence type="predicted"/>
<dbReference type="EMBL" id="JAJBMB010000006">
    <property type="protein sequence ID" value="MCB5446173.1"/>
    <property type="molecule type" value="Genomic_DNA"/>
</dbReference>
<feature type="transmembrane region" description="Helical" evidence="1">
    <location>
        <begin position="5"/>
        <end position="23"/>
    </location>
</feature>
<protein>
    <submittedName>
        <fullName evidence="2">Uncharacterized protein</fullName>
    </submittedName>
</protein>
<comment type="caution">
    <text evidence="2">The sequence shown here is derived from an EMBL/GenBank/DDBJ whole genome shotgun (WGS) entry which is preliminary data.</text>
</comment>
<name>A0ABS8CXG9_9FIRM</name>
<gene>
    <name evidence="2" type="ORF">LIP50_08175</name>
</gene>
<evidence type="ECO:0000313" key="3">
    <source>
        <dbReference type="Proteomes" id="UP001299409"/>
    </source>
</evidence>
<keyword evidence="1" id="KW-1133">Transmembrane helix</keyword>
<feature type="transmembrane region" description="Helical" evidence="1">
    <location>
        <begin position="29"/>
        <end position="49"/>
    </location>
</feature>
<accession>A0ABS8CXG9</accession>
<evidence type="ECO:0000313" key="2">
    <source>
        <dbReference type="EMBL" id="MCB5446173.1"/>
    </source>
</evidence>
<dbReference type="Proteomes" id="UP001299409">
    <property type="component" value="Unassembled WGS sequence"/>
</dbReference>
<keyword evidence="1" id="KW-0812">Transmembrane</keyword>
<reference evidence="2 3" key="1">
    <citation type="submission" date="2021-10" db="EMBL/GenBank/DDBJ databases">
        <title>Collection of gut derived symbiotic bacterial strains cultured from healthy donors.</title>
        <authorList>
            <person name="Lin H."/>
            <person name="Littmann E."/>
            <person name="Claire K."/>
            <person name="Pamer E."/>
        </authorList>
    </citation>
    <scope>NUCLEOTIDE SEQUENCE [LARGE SCALE GENOMIC DNA]</scope>
    <source>
        <strain evidence="2 3">MSK.17.68</strain>
    </source>
</reference>
<organism evidence="2 3">
    <name type="scientific">Intestinibacter bartlettii</name>
    <dbReference type="NCBI Taxonomy" id="261299"/>
    <lineage>
        <taxon>Bacteria</taxon>
        <taxon>Bacillati</taxon>
        <taxon>Bacillota</taxon>
        <taxon>Clostridia</taxon>
        <taxon>Peptostreptococcales</taxon>
        <taxon>Peptostreptococcaceae</taxon>
        <taxon>Intestinibacter</taxon>
    </lineage>
</organism>